<dbReference type="EMBL" id="SPLM01000112">
    <property type="protein sequence ID" value="TMW58290.1"/>
    <property type="molecule type" value="Genomic_DNA"/>
</dbReference>
<keyword evidence="5 8" id="KW-1133">Transmembrane helix</keyword>
<dbReference type="OrthoDB" id="754047at2759"/>
<comment type="caution">
    <text evidence="9">The sequence shown here is derived from an EMBL/GenBank/DDBJ whole genome shotgun (WGS) entry which is preliminary data.</text>
</comment>
<dbReference type="InterPro" id="IPR036259">
    <property type="entry name" value="MFS_trans_sf"/>
</dbReference>
<organism evidence="9 10">
    <name type="scientific">Pythium oligandrum</name>
    <name type="common">Mycoparasitic fungus</name>
    <dbReference type="NCBI Taxonomy" id="41045"/>
    <lineage>
        <taxon>Eukaryota</taxon>
        <taxon>Sar</taxon>
        <taxon>Stramenopiles</taxon>
        <taxon>Oomycota</taxon>
        <taxon>Peronosporomycetes</taxon>
        <taxon>Pythiales</taxon>
        <taxon>Pythiaceae</taxon>
        <taxon>Pythium</taxon>
    </lineage>
</organism>
<dbReference type="PANTHER" id="PTHR31585">
    <property type="entry name" value="FOLATE-BIOPTERIN TRANSPORTER 1, CHLOROPLASTIC"/>
    <property type="match status" value="1"/>
</dbReference>
<feature type="transmembrane region" description="Helical" evidence="8">
    <location>
        <begin position="58"/>
        <end position="78"/>
    </location>
</feature>
<feature type="transmembrane region" description="Helical" evidence="8">
    <location>
        <begin position="227"/>
        <end position="245"/>
    </location>
</feature>
<feature type="transmembrane region" description="Helical" evidence="8">
    <location>
        <begin position="374"/>
        <end position="395"/>
    </location>
</feature>
<evidence type="ECO:0000256" key="1">
    <source>
        <dbReference type="ARBA" id="ARBA00004141"/>
    </source>
</evidence>
<name>A0A8K1FCG4_PYTOL</name>
<evidence type="ECO:0000313" key="9">
    <source>
        <dbReference type="EMBL" id="TMW58290.1"/>
    </source>
</evidence>
<feature type="transmembrane region" description="Helical" evidence="8">
    <location>
        <begin position="257"/>
        <end position="279"/>
    </location>
</feature>
<dbReference type="InterPro" id="IPR039309">
    <property type="entry name" value="BT1"/>
</dbReference>
<keyword evidence="3" id="KW-0813">Transport</keyword>
<evidence type="ECO:0000256" key="4">
    <source>
        <dbReference type="ARBA" id="ARBA00022692"/>
    </source>
</evidence>
<evidence type="ECO:0000256" key="5">
    <source>
        <dbReference type="ARBA" id="ARBA00022989"/>
    </source>
</evidence>
<dbReference type="PANTHER" id="PTHR31585:SF5">
    <property type="entry name" value="RNA-BINDING S4 DOMAIN-CONTAINING PROTEIN"/>
    <property type="match status" value="1"/>
</dbReference>
<dbReference type="Pfam" id="PF03092">
    <property type="entry name" value="BT1"/>
    <property type="match status" value="1"/>
</dbReference>
<evidence type="ECO:0000256" key="3">
    <source>
        <dbReference type="ARBA" id="ARBA00022448"/>
    </source>
</evidence>
<feature type="transmembrane region" description="Helical" evidence="8">
    <location>
        <begin position="401"/>
        <end position="424"/>
    </location>
</feature>
<dbReference type="GO" id="GO:0016020">
    <property type="term" value="C:membrane"/>
    <property type="evidence" value="ECO:0007669"/>
    <property type="project" value="UniProtKB-SubCell"/>
</dbReference>
<feature type="transmembrane region" description="Helical" evidence="8">
    <location>
        <begin position="484"/>
        <end position="502"/>
    </location>
</feature>
<protein>
    <recommendedName>
        <fullName evidence="11">Transmembrane protein</fullName>
    </recommendedName>
</protein>
<feature type="transmembrane region" description="Helical" evidence="8">
    <location>
        <begin position="127"/>
        <end position="145"/>
    </location>
</feature>
<dbReference type="Gene3D" id="1.20.1250.20">
    <property type="entry name" value="MFS general substrate transporter like domains"/>
    <property type="match status" value="1"/>
</dbReference>
<proteinExistence type="inferred from homology"/>
<evidence type="ECO:0000256" key="2">
    <source>
        <dbReference type="ARBA" id="ARBA00007015"/>
    </source>
</evidence>
<feature type="transmembrane region" description="Helical" evidence="8">
    <location>
        <begin position="307"/>
        <end position="330"/>
    </location>
</feature>
<reference evidence="9" key="1">
    <citation type="submission" date="2019-03" db="EMBL/GenBank/DDBJ databases">
        <title>Long read genome sequence of the mycoparasitic Pythium oligandrum ATCC 38472 isolated from sugarbeet rhizosphere.</title>
        <authorList>
            <person name="Gaulin E."/>
        </authorList>
    </citation>
    <scope>NUCLEOTIDE SEQUENCE</scope>
    <source>
        <strain evidence="9">ATCC 38472_TT</strain>
    </source>
</reference>
<feature type="transmembrane region" description="Helical" evidence="8">
    <location>
        <begin position="182"/>
        <end position="207"/>
    </location>
</feature>
<comment type="subcellular location">
    <subcellularLocation>
        <location evidence="1">Membrane</location>
        <topology evidence="1">Multi-pass membrane protein</topology>
    </subcellularLocation>
</comment>
<keyword evidence="6 8" id="KW-0472">Membrane</keyword>
<feature type="transmembrane region" description="Helical" evidence="8">
    <location>
        <begin position="98"/>
        <end position="120"/>
    </location>
</feature>
<feature type="region of interest" description="Disordered" evidence="7">
    <location>
        <begin position="1"/>
        <end position="32"/>
    </location>
</feature>
<accession>A0A8K1FCG4</accession>
<evidence type="ECO:0000256" key="7">
    <source>
        <dbReference type="SAM" id="MobiDB-lite"/>
    </source>
</evidence>
<keyword evidence="10" id="KW-1185">Reference proteome</keyword>
<evidence type="ECO:0000256" key="6">
    <source>
        <dbReference type="ARBA" id="ARBA00023136"/>
    </source>
</evidence>
<feature type="transmembrane region" description="Helical" evidence="8">
    <location>
        <begin position="436"/>
        <end position="456"/>
    </location>
</feature>
<dbReference type="AlphaFoldDB" id="A0A8K1FCG4"/>
<feature type="transmembrane region" description="Helical" evidence="8">
    <location>
        <begin position="522"/>
        <end position="540"/>
    </location>
</feature>
<evidence type="ECO:0000256" key="8">
    <source>
        <dbReference type="SAM" id="Phobius"/>
    </source>
</evidence>
<feature type="transmembrane region" description="Helical" evidence="8">
    <location>
        <begin position="342"/>
        <end position="362"/>
    </location>
</feature>
<dbReference type="Proteomes" id="UP000794436">
    <property type="component" value="Unassembled WGS sequence"/>
</dbReference>
<dbReference type="SUPFAM" id="SSF103473">
    <property type="entry name" value="MFS general substrate transporter"/>
    <property type="match status" value="1"/>
</dbReference>
<evidence type="ECO:0000313" key="10">
    <source>
        <dbReference type="Proteomes" id="UP000794436"/>
    </source>
</evidence>
<sequence>MARQAIDVQERESLASLASKNETPVDDDVSGYVLTQSPREPKDLEAGQGPNIYSKKHIGLLVQYFSAGLVYSCVYRLIYPFLNNYLRMSGVTTSSVSVLTAFPYTCKFFFGIVSDCFPIFGFRRRPYIAIGMAVCTICCLVMAVLPTGDPYYPDPSLAYVNPAKLTQEQKDSINYDAPNSGTAFVCLLILANMGIVVAGAAIGGVLVEFSQQEPEAVRGKAQTMIWAARYLGSVGASALVGFGLNSRDFGGTFGGSIGVNSVMGICAVVSLGAAISSWYNNTETKVVERLSFRGELRKMYELMHSRVVYQIVLFQFFQNMFSSVSVTASYPIQSVWAKVEPLNSSIAAIISSFIGIGTLSVVAKYGLGWNWRWIIVGCELGVIALDLFPTFFTVWDVFRNQWFWIGIPLLEKVPSSISFVISTYCMVEIAEKGNEAAFYGLLVSVSGLASPFSTVITKNVDANFDIGLKYLQVDDTHVRTQVTYAYLFQYACKIFSFVFLFLLPRQKAETRELKSKGEKSVVIGNLTIVMLVFVFIWSLMTNVMSIFPSTACLKVAGGTGC</sequence>
<comment type="similarity">
    <text evidence="2">Belongs to the major facilitator superfamily. Folate-biopterin transporter (TC 2.A.71) family.</text>
</comment>
<keyword evidence="4 8" id="KW-0812">Transmembrane</keyword>
<evidence type="ECO:0008006" key="11">
    <source>
        <dbReference type="Google" id="ProtNLM"/>
    </source>
</evidence>
<gene>
    <name evidence="9" type="ORF">Poli38472_011878</name>
</gene>